<gene>
    <name evidence="1" type="ORF">T12_5083</name>
</gene>
<dbReference type="EMBL" id="JYDQ01000025">
    <property type="protein sequence ID" value="KRY20474.1"/>
    <property type="molecule type" value="Genomic_DNA"/>
</dbReference>
<accession>A0A0V1A7N6</accession>
<protein>
    <submittedName>
        <fullName evidence="1">Uncharacterized protein</fullName>
    </submittedName>
</protein>
<organism evidence="1 2">
    <name type="scientific">Trichinella patagoniensis</name>
    <dbReference type="NCBI Taxonomy" id="990121"/>
    <lineage>
        <taxon>Eukaryota</taxon>
        <taxon>Metazoa</taxon>
        <taxon>Ecdysozoa</taxon>
        <taxon>Nematoda</taxon>
        <taxon>Enoplea</taxon>
        <taxon>Dorylaimia</taxon>
        <taxon>Trichinellida</taxon>
        <taxon>Trichinellidae</taxon>
        <taxon>Trichinella</taxon>
    </lineage>
</organism>
<name>A0A0V1A7N6_9BILA</name>
<keyword evidence="2" id="KW-1185">Reference proteome</keyword>
<dbReference type="Proteomes" id="UP000054783">
    <property type="component" value="Unassembled WGS sequence"/>
</dbReference>
<dbReference type="AlphaFoldDB" id="A0A0V1A7N6"/>
<proteinExistence type="predicted"/>
<reference evidence="1 2" key="1">
    <citation type="submission" date="2015-01" db="EMBL/GenBank/DDBJ databases">
        <title>Evolution of Trichinella species and genotypes.</title>
        <authorList>
            <person name="Korhonen P.K."/>
            <person name="Edoardo P."/>
            <person name="Giuseppe L.R."/>
            <person name="Gasser R.B."/>
        </authorList>
    </citation>
    <scope>NUCLEOTIDE SEQUENCE [LARGE SCALE GENOMIC DNA]</scope>
    <source>
        <strain evidence="1">ISS2496</strain>
    </source>
</reference>
<comment type="caution">
    <text evidence="1">The sequence shown here is derived from an EMBL/GenBank/DDBJ whole genome shotgun (WGS) entry which is preliminary data.</text>
</comment>
<sequence length="71" mass="8070">MEILLSFPIWLTCGRRKKGKHFSTACKIEIAYQMIDLNFESYRRSSNLAADDVHENVVMGFVFVLNASGAE</sequence>
<evidence type="ECO:0000313" key="2">
    <source>
        <dbReference type="Proteomes" id="UP000054783"/>
    </source>
</evidence>
<evidence type="ECO:0000313" key="1">
    <source>
        <dbReference type="EMBL" id="KRY20474.1"/>
    </source>
</evidence>